<dbReference type="RefSeq" id="XP_004337528.1">
    <property type="nucleotide sequence ID" value="XM_004337480.1"/>
</dbReference>
<dbReference type="AlphaFoldDB" id="L8GR99"/>
<dbReference type="VEuPathDB" id="AmoebaDB:ACA1_163420"/>
<evidence type="ECO:0000256" key="1">
    <source>
        <dbReference type="SAM" id="MobiDB-lite"/>
    </source>
</evidence>
<dbReference type="Proteomes" id="UP000011083">
    <property type="component" value="Unassembled WGS sequence"/>
</dbReference>
<keyword evidence="3" id="KW-1185">Reference proteome</keyword>
<evidence type="ECO:0000313" key="3">
    <source>
        <dbReference type="Proteomes" id="UP000011083"/>
    </source>
</evidence>
<sequence length="77" mass="9375">MSVNAHDEWRRQREEEERRRFVAMFDPRNYHPPAGRPEVGRPPVYDAKAEEARRKREEFLRLVRDYDGAWPTDSARY</sequence>
<dbReference type="GeneID" id="14916227"/>
<reference evidence="2 3" key="1">
    <citation type="journal article" date="2013" name="Genome Biol.">
        <title>Genome of Acanthamoeba castellanii highlights extensive lateral gene transfer and early evolution of tyrosine kinase signaling.</title>
        <authorList>
            <person name="Clarke M."/>
            <person name="Lohan A.J."/>
            <person name="Liu B."/>
            <person name="Lagkouvardos I."/>
            <person name="Roy S."/>
            <person name="Zafar N."/>
            <person name="Bertelli C."/>
            <person name="Schilde C."/>
            <person name="Kianianmomeni A."/>
            <person name="Burglin T.R."/>
            <person name="Frech C."/>
            <person name="Turcotte B."/>
            <person name="Kopec K.O."/>
            <person name="Synnott J.M."/>
            <person name="Choo C."/>
            <person name="Paponov I."/>
            <person name="Finkler A."/>
            <person name="Soon Heng Tan C."/>
            <person name="Hutchins A.P."/>
            <person name="Weinmeier T."/>
            <person name="Rattei T."/>
            <person name="Chu J.S."/>
            <person name="Gimenez G."/>
            <person name="Irimia M."/>
            <person name="Rigden D.J."/>
            <person name="Fitzpatrick D.A."/>
            <person name="Lorenzo-Morales J."/>
            <person name="Bateman A."/>
            <person name="Chiu C.H."/>
            <person name="Tang P."/>
            <person name="Hegemann P."/>
            <person name="Fromm H."/>
            <person name="Raoult D."/>
            <person name="Greub G."/>
            <person name="Miranda-Saavedra D."/>
            <person name="Chen N."/>
            <person name="Nash P."/>
            <person name="Ginger M.L."/>
            <person name="Horn M."/>
            <person name="Schaap P."/>
            <person name="Caler L."/>
            <person name="Loftus B."/>
        </authorList>
    </citation>
    <scope>NUCLEOTIDE SEQUENCE [LARGE SCALE GENOMIC DNA]</scope>
    <source>
        <strain evidence="2 3">Neff</strain>
    </source>
</reference>
<proteinExistence type="predicted"/>
<dbReference type="KEGG" id="acan:ACA1_163420"/>
<feature type="region of interest" description="Disordered" evidence="1">
    <location>
        <begin position="26"/>
        <end position="48"/>
    </location>
</feature>
<accession>L8GR99</accession>
<name>L8GR99_ACACF</name>
<gene>
    <name evidence="2" type="ORF">ACA1_163420</name>
</gene>
<evidence type="ECO:0000313" key="2">
    <source>
        <dbReference type="EMBL" id="ELR15515.1"/>
    </source>
</evidence>
<dbReference type="EMBL" id="KB008026">
    <property type="protein sequence ID" value="ELR15515.1"/>
    <property type="molecule type" value="Genomic_DNA"/>
</dbReference>
<organism evidence="2 3">
    <name type="scientific">Acanthamoeba castellanii (strain ATCC 30010 / Neff)</name>
    <dbReference type="NCBI Taxonomy" id="1257118"/>
    <lineage>
        <taxon>Eukaryota</taxon>
        <taxon>Amoebozoa</taxon>
        <taxon>Discosea</taxon>
        <taxon>Longamoebia</taxon>
        <taxon>Centramoebida</taxon>
        <taxon>Acanthamoebidae</taxon>
        <taxon>Acanthamoeba</taxon>
    </lineage>
</organism>
<protein>
    <submittedName>
        <fullName evidence="2">Uncharacterized protein</fullName>
    </submittedName>
</protein>